<sequence length="1012" mass="114106">MSSSSSSSLTKRFLRSYPTADDIDFFPFPSGPYPQQKALMDALLDGIPRSKNNINDDDDDRRCCRRRSRILALESPTGTGKSLSLACASLAWLQHEEYRYYYQKEDGVTEKQQGLSTSSTSTSPTSVVTEKNKSTTKTDIDWLDDWKPSVEHEEETLQQKRKQQIVERHDRLVQTLDDLRDAYRLTNHDNNNHPTNIANDDDTNREQRHKQRRENTIRQALTKCRINERKYWKKQSKHKSKLLLQYEQEEQEQQTGKRGRSIPEGSAEWLLQPVTFISQHEDYTPQSSTKTQQQVSFQQQQQQPPQIIYAARTHSQLSQFVQEIKKLPPPFGNTVRVVALGSRSQGLCGQFVSPYHHHQQQQQQHPKQRYTSDTQLTEACLELRKSSSKCPHYLNQETIATLALHSLTEPTDVEEMASLGSSSKTCAYYATRQALPQAQLVVVPYNLLCNKPSREALGLTLHDNTLILIDEAHNLPQAIASMQSATLTLTSTMTSLEQLQLYLTKYMDKLSAHHLQLLGQLKQLIHGLIVSMGGNNGKKRTKPQTTAPSLQQQQQQQQKRCRSLMTCSQFLVSQGLETINIFPLLRYMKDSKLSQKLLGFLPKPIDDSNSKTNDVPPSQATMTQKITSINATVGTHISPMSIVETFLEKLTYSSDKDGQIVVDTTTQGKEKLEFCVLNPAVQAEDDLWTVPRAVCLVGGTLQPLGVIMQELVPSVASRAIDAERTWQQQKAALTLNPNNNDRSRPFPPYQLYKSDNFWAFTCGHVVDSSHVLLQTVTRVDGTVVDVRHKTRSTPAVCDAIGKAMLRLCQHVPHGVVVFLPSYKYEQILVEAWQRGSNSNNSIWKQLHSVTNAVIREPKEASQVESTLNRYSKAATSSSRGALLLSVVGGKLSEGINFANDLCRCVVVVGMPFADKSDPLLQEKLKLVPHPHEYYRSLCLRAINQSVGRAIRHANDYASVVLMDVRYPVDDAIARGLPSWLTESTPGWRRQSSDLTSVLQRIDAFFATPATTK</sequence>
<dbReference type="GO" id="GO:0005634">
    <property type="term" value="C:nucleus"/>
    <property type="evidence" value="ECO:0007669"/>
    <property type="project" value="UniProtKB-SubCell"/>
</dbReference>
<name>A0A9K3KSN4_9STRA</name>
<dbReference type="InterPro" id="IPR010614">
    <property type="entry name" value="RAD3-like_helicase_DEAD"/>
</dbReference>
<dbReference type="GO" id="GO:0006139">
    <property type="term" value="P:nucleobase-containing compound metabolic process"/>
    <property type="evidence" value="ECO:0007669"/>
    <property type="project" value="InterPro"/>
</dbReference>
<dbReference type="GO" id="GO:0046872">
    <property type="term" value="F:metal ion binding"/>
    <property type="evidence" value="ECO:0007669"/>
    <property type="project" value="UniProtKB-KW"/>
</dbReference>
<evidence type="ECO:0000313" key="16">
    <source>
        <dbReference type="Proteomes" id="UP000693970"/>
    </source>
</evidence>
<dbReference type="SMART" id="SM00488">
    <property type="entry name" value="DEXDc2"/>
    <property type="match status" value="1"/>
</dbReference>
<evidence type="ECO:0000256" key="4">
    <source>
        <dbReference type="ARBA" id="ARBA00022723"/>
    </source>
</evidence>
<dbReference type="GO" id="GO:0005524">
    <property type="term" value="F:ATP binding"/>
    <property type="evidence" value="ECO:0007669"/>
    <property type="project" value="UniProtKB-KW"/>
</dbReference>
<evidence type="ECO:0000256" key="9">
    <source>
        <dbReference type="ARBA" id="ARBA00023004"/>
    </source>
</evidence>
<dbReference type="PANTHER" id="PTHR11472">
    <property type="entry name" value="DNA REPAIR DEAD HELICASE RAD3/XP-D SUBFAMILY MEMBER"/>
    <property type="match status" value="1"/>
</dbReference>
<keyword evidence="9" id="KW-0408">Iron</keyword>
<dbReference type="GO" id="GO:0016818">
    <property type="term" value="F:hydrolase activity, acting on acid anhydrides, in phosphorus-containing anhydrides"/>
    <property type="evidence" value="ECO:0007669"/>
    <property type="project" value="InterPro"/>
</dbReference>
<evidence type="ECO:0000256" key="3">
    <source>
        <dbReference type="ARBA" id="ARBA00008435"/>
    </source>
</evidence>
<evidence type="ECO:0000313" key="15">
    <source>
        <dbReference type="EMBL" id="KAG7348921.1"/>
    </source>
</evidence>
<feature type="region of interest" description="Disordered" evidence="13">
    <location>
        <begin position="281"/>
        <end position="300"/>
    </location>
</feature>
<keyword evidence="16" id="KW-1185">Reference proteome</keyword>
<feature type="compositionally biased region" description="Low complexity" evidence="13">
    <location>
        <begin position="116"/>
        <end position="129"/>
    </location>
</feature>
<dbReference type="InterPro" id="IPR045028">
    <property type="entry name" value="DinG/Rad3-like"/>
</dbReference>
<dbReference type="EMBL" id="JAGRRH010000019">
    <property type="protein sequence ID" value="KAG7348921.1"/>
    <property type="molecule type" value="Genomic_DNA"/>
</dbReference>
<dbReference type="OrthoDB" id="267079at2759"/>
<comment type="subcellular location">
    <subcellularLocation>
        <location evidence="2">Nucleus</location>
    </subcellularLocation>
</comment>
<evidence type="ECO:0000256" key="5">
    <source>
        <dbReference type="ARBA" id="ARBA00022741"/>
    </source>
</evidence>
<accession>A0A9K3KSN4</accession>
<protein>
    <submittedName>
        <fullName evidence="15">DEAD/DEAH box helicase domain protein</fullName>
    </submittedName>
</protein>
<dbReference type="SMART" id="SM00491">
    <property type="entry name" value="HELICc2"/>
    <property type="match status" value="1"/>
</dbReference>
<evidence type="ECO:0000256" key="12">
    <source>
        <dbReference type="ARBA" id="ARBA00023242"/>
    </source>
</evidence>
<feature type="region of interest" description="Disordered" evidence="13">
    <location>
        <begin position="185"/>
        <end position="215"/>
    </location>
</feature>
<dbReference type="Pfam" id="PF13307">
    <property type="entry name" value="Helicase_C_2"/>
    <property type="match status" value="1"/>
</dbReference>
<dbReference type="InterPro" id="IPR014013">
    <property type="entry name" value="Helic_SF1/SF2_ATP-bd_DinG/Rad3"/>
</dbReference>
<dbReference type="GO" id="GO:0051536">
    <property type="term" value="F:iron-sulfur cluster binding"/>
    <property type="evidence" value="ECO:0007669"/>
    <property type="project" value="UniProtKB-KW"/>
</dbReference>
<feature type="domain" description="Helicase ATP-binding" evidence="14">
    <location>
        <begin position="22"/>
        <end position="531"/>
    </location>
</feature>
<evidence type="ECO:0000256" key="13">
    <source>
        <dbReference type="SAM" id="MobiDB-lite"/>
    </source>
</evidence>
<evidence type="ECO:0000256" key="6">
    <source>
        <dbReference type="ARBA" id="ARBA00022801"/>
    </source>
</evidence>
<dbReference type="GO" id="GO:0034085">
    <property type="term" value="P:establishment of sister chromatid cohesion"/>
    <property type="evidence" value="ECO:0007669"/>
    <property type="project" value="TreeGrafter"/>
</dbReference>
<evidence type="ECO:0000256" key="7">
    <source>
        <dbReference type="ARBA" id="ARBA00022806"/>
    </source>
</evidence>
<evidence type="ECO:0000256" key="8">
    <source>
        <dbReference type="ARBA" id="ARBA00022840"/>
    </source>
</evidence>
<keyword evidence="4" id="KW-0479">Metal-binding</keyword>
<keyword evidence="7 15" id="KW-0347">Helicase</keyword>
<organism evidence="15 16">
    <name type="scientific">Nitzschia inconspicua</name>
    <dbReference type="NCBI Taxonomy" id="303405"/>
    <lineage>
        <taxon>Eukaryota</taxon>
        <taxon>Sar</taxon>
        <taxon>Stramenopiles</taxon>
        <taxon>Ochrophyta</taxon>
        <taxon>Bacillariophyta</taxon>
        <taxon>Bacillariophyceae</taxon>
        <taxon>Bacillariophycidae</taxon>
        <taxon>Bacillariales</taxon>
        <taxon>Bacillariaceae</taxon>
        <taxon>Nitzschia</taxon>
    </lineage>
</organism>
<dbReference type="InterPro" id="IPR006554">
    <property type="entry name" value="Helicase-like_DEXD_c2"/>
</dbReference>
<dbReference type="AlphaFoldDB" id="A0A9K3KSN4"/>
<evidence type="ECO:0000259" key="14">
    <source>
        <dbReference type="PROSITE" id="PS51193"/>
    </source>
</evidence>
<dbReference type="PANTHER" id="PTHR11472:SF41">
    <property type="entry name" value="ATP-DEPENDENT DNA HELICASE DDX11-RELATED"/>
    <property type="match status" value="1"/>
</dbReference>
<keyword evidence="11" id="KW-0413">Isomerase</keyword>
<keyword evidence="6" id="KW-0378">Hydrolase</keyword>
<dbReference type="GO" id="GO:0003677">
    <property type="term" value="F:DNA binding"/>
    <property type="evidence" value="ECO:0007669"/>
    <property type="project" value="InterPro"/>
</dbReference>
<evidence type="ECO:0000256" key="1">
    <source>
        <dbReference type="ARBA" id="ARBA00001966"/>
    </source>
</evidence>
<reference evidence="15" key="2">
    <citation type="submission" date="2021-04" db="EMBL/GenBank/DDBJ databases">
        <authorList>
            <person name="Podell S."/>
        </authorList>
    </citation>
    <scope>NUCLEOTIDE SEQUENCE</scope>
    <source>
        <strain evidence="15">Hildebrandi</strain>
    </source>
</reference>
<dbReference type="InterPro" id="IPR006555">
    <property type="entry name" value="ATP-dep_Helicase_C"/>
</dbReference>
<comment type="similarity">
    <text evidence="3">Belongs to the DEAD box helicase family. DEAH subfamily. DDX11/CHL1 sub-subfamily.</text>
</comment>
<dbReference type="Pfam" id="PF06733">
    <property type="entry name" value="DEAD_2"/>
    <property type="match status" value="1"/>
</dbReference>
<dbReference type="InterPro" id="IPR013020">
    <property type="entry name" value="Rad3/Chl1-like"/>
</dbReference>
<proteinExistence type="inferred from homology"/>
<keyword evidence="10" id="KW-0411">Iron-sulfur</keyword>
<dbReference type="GO" id="GO:0003678">
    <property type="term" value="F:DNA helicase activity"/>
    <property type="evidence" value="ECO:0007669"/>
    <property type="project" value="InterPro"/>
</dbReference>
<comment type="cofactor">
    <cofactor evidence="1">
        <name>[4Fe-4S] cluster</name>
        <dbReference type="ChEBI" id="CHEBI:49883"/>
    </cofactor>
</comment>
<evidence type="ECO:0000256" key="11">
    <source>
        <dbReference type="ARBA" id="ARBA00023235"/>
    </source>
</evidence>
<dbReference type="PROSITE" id="PS51193">
    <property type="entry name" value="HELICASE_ATP_BIND_2"/>
    <property type="match status" value="1"/>
</dbReference>
<dbReference type="Proteomes" id="UP000693970">
    <property type="component" value="Unassembled WGS sequence"/>
</dbReference>
<feature type="region of interest" description="Disordered" evidence="13">
    <location>
        <begin position="108"/>
        <end position="133"/>
    </location>
</feature>
<feature type="compositionally biased region" description="Low complexity" evidence="13">
    <location>
        <begin position="284"/>
        <end position="300"/>
    </location>
</feature>
<comment type="caution">
    <text evidence="15">The sequence shown here is derived from an EMBL/GenBank/DDBJ whole genome shotgun (WGS) entry which is preliminary data.</text>
</comment>
<keyword evidence="12" id="KW-0539">Nucleus</keyword>
<gene>
    <name evidence="15" type="ORF">IV203_011518</name>
</gene>
<evidence type="ECO:0000256" key="10">
    <source>
        <dbReference type="ARBA" id="ARBA00023014"/>
    </source>
</evidence>
<dbReference type="NCBIfam" id="TIGR00604">
    <property type="entry name" value="rad3"/>
    <property type="match status" value="1"/>
</dbReference>
<keyword evidence="8" id="KW-0067">ATP-binding</keyword>
<evidence type="ECO:0000256" key="2">
    <source>
        <dbReference type="ARBA" id="ARBA00004123"/>
    </source>
</evidence>
<keyword evidence="5" id="KW-0547">Nucleotide-binding</keyword>
<reference evidence="15" key="1">
    <citation type="journal article" date="2021" name="Sci. Rep.">
        <title>Diploid genomic architecture of Nitzschia inconspicua, an elite biomass production diatom.</title>
        <authorList>
            <person name="Oliver A."/>
            <person name="Podell S."/>
            <person name="Pinowska A."/>
            <person name="Traller J.C."/>
            <person name="Smith S.R."/>
            <person name="McClure R."/>
            <person name="Beliaev A."/>
            <person name="Bohutskyi P."/>
            <person name="Hill E.A."/>
            <person name="Rabines A."/>
            <person name="Zheng H."/>
            <person name="Allen L.Z."/>
            <person name="Kuo A."/>
            <person name="Grigoriev I.V."/>
            <person name="Allen A.E."/>
            <person name="Hazlebeck D."/>
            <person name="Allen E.E."/>
        </authorList>
    </citation>
    <scope>NUCLEOTIDE SEQUENCE</scope>
    <source>
        <strain evidence="15">Hildebrandi</strain>
    </source>
</reference>